<name>A0A8D8LVG8_9HEMI</name>
<sequence length="128" mass="15349">MFESTRRIRYWCSVTTTRPGRFDRGCSTLEGRRSFSIPLYGGFRSNFGGVFWTIFRRGQQFSSDIFSCRREWFFGAIFSRLFRRRKFFSGIFGQGRRTFYSAIASRQFRFFLTSRRTDGNNIFFVCCR</sequence>
<accession>A0A8D8LVG8</accession>
<protein>
    <submittedName>
        <fullName evidence="1">Uncharacterized protein</fullName>
    </submittedName>
</protein>
<evidence type="ECO:0000313" key="1">
    <source>
        <dbReference type="EMBL" id="CAG6617399.1"/>
    </source>
</evidence>
<dbReference type="EMBL" id="HBUF01038718">
    <property type="protein sequence ID" value="CAG6617399.1"/>
    <property type="molecule type" value="Transcribed_RNA"/>
</dbReference>
<dbReference type="EMBL" id="HBUF01560844">
    <property type="protein sequence ID" value="CAG6762287.1"/>
    <property type="molecule type" value="Transcribed_RNA"/>
</dbReference>
<dbReference type="EMBL" id="HBUF01560845">
    <property type="protein sequence ID" value="CAG6762289.1"/>
    <property type="molecule type" value="Transcribed_RNA"/>
</dbReference>
<reference evidence="1" key="1">
    <citation type="submission" date="2021-05" db="EMBL/GenBank/DDBJ databases">
        <authorList>
            <person name="Alioto T."/>
            <person name="Alioto T."/>
            <person name="Gomez Garrido J."/>
        </authorList>
    </citation>
    <scope>NUCLEOTIDE SEQUENCE</scope>
</reference>
<organism evidence="1">
    <name type="scientific">Cacopsylla melanoneura</name>
    <dbReference type="NCBI Taxonomy" id="428564"/>
    <lineage>
        <taxon>Eukaryota</taxon>
        <taxon>Metazoa</taxon>
        <taxon>Ecdysozoa</taxon>
        <taxon>Arthropoda</taxon>
        <taxon>Hexapoda</taxon>
        <taxon>Insecta</taxon>
        <taxon>Pterygota</taxon>
        <taxon>Neoptera</taxon>
        <taxon>Paraneoptera</taxon>
        <taxon>Hemiptera</taxon>
        <taxon>Sternorrhyncha</taxon>
        <taxon>Psylloidea</taxon>
        <taxon>Psyllidae</taxon>
        <taxon>Psyllinae</taxon>
        <taxon>Cacopsylla</taxon>
    </lineage>
</organism>
<dbReference type="EMBL" id="HBUF01038717">
    <property type="protein sequence ID" value="CAG6617397.1"/>
    <property type="molecule type" value="Transcribed_RNA"/>
</dbReference>
<dbReference type="AlphaFoldDB" id="A0A8D8LVG8"/>
<proteinExistence type="predicted"/>